<dbReference type="EMBL" id="CVRI01000057">
    <property type="protein sequence ID" value="CRL02141.1"/>
    <property type="molecule type" value="Genomic_DNA"/>
</dbReference>
<name>A0A1J1IPH1_9DIPT</name>
<proteinExistence type="predicted"/>
<sequence length="67" mass="7799">MEIIVVCFRKCLMLSHPMSCGQLLKLLLDDKREAMRKRTFFLGLDLPHDGMMKCQSAKHILEHLQIS</sequence>
<dbReference type="AlphaFoldDB" id="A0A1J1IPH1"/>
<evidence type="ECO:0000313" key="2">
    <source>
        <dbReference type="Proteomes" id="UP000183832"/>
    </source>
</evidence>
<accession>A0A1J1IPH1</accession>
<reference evidence="1 2" key="1">
    <citation type="submission" date="2015-04" db="EMBL/GenBank/DDBJ databases">
        <authorList>
            <person name="Syromyatnikov M.Y."/>
            <person name="Popov V.N."/>
        </authorList>
    </citation>
    <scope>NUCLEOTIDE SEQUENCE [LARGE SCALE GENOMIC DNA]</scope>
</reference>
<gene>
    <name evidence="1" type="ORF">CLUMA_CG015548</name>
</gene>
<protein>
    <submittedName>
        <fullName evidence="1">CLUMA_CG015548, isoform A</fullName>
    </submittedName>
</protein>
<keyword evidence="2" id="KW-1185">Reference proteome</keyword>
<dbReference type="Proteomes" id="UP000183832">
    <property type="component" value="Unassembled WGS sequence"/>
</dbReference>
<evidence type="ECO:0000313" key="1">
    <source>
        <dbReference type="EMBL" id="CRL02141.1"/>
    </source>
</evidence>
<organism evidence="1 2">
    <name type="scientific">Clunio marinus</name>
    <dbReference type="NCBI Taxonomy" id="568069"/>
    <lineage>
        <taxon>Eukaryota</taxon>
        <taxon>Metazoa</taxon>
        <taxon>Ecdysozoa</taxon>
        <taxon>Arthropoda</taxon>
        <taxon>Hexapoda</taxon>
        <taxon>Insecta</taxon>
        <taxon>Pterygota</taxon>
        <taxon>Neoptera</taxon>
        <taxon>Endopterygota</taxon>
        <taxon>Diptera</taxon>
        <taxon>Nematocera</taxon>
        <taxon>Chironomoidea</taxon>
        <taxon>Chironomidae</taxon>
        <taxon>Clunio</taxon>
    </lineage>
</organism>